<comment type="similarity">
    <text evidence="6">Belongs to the protein kinase superfamily. CK1 Ser/Thr protein kinase family.</text>
</comment>
<feature type="domain" description="Protein kinase" evidence="9">
    <location>
        <begin position="17"/>
        <end position="275"/>
    </location>
</feature>
<feature type="compositionally biased region" description="Polar residues" evidence="8">
    <location>
        <begin position="1074"/>
        <end position="1084"/>
    </location>
</feature>
<feature type="compositionally biased region" description="Basic and acidic residues" evidence="8">
    <location>
        <begin position="1024"/>
        <end position="1033"/>
    </location>
</feature>
<feature type="compositionally biased region" description="Basic and acidic residues" evidence="8">
    <location>
        <begin position="770"/>
        <end position="780"/>
    </location>
</feature>
<feature type="compositionally biased region" description="Low complexity" evidence="8">
    <location>
        <begin position="937"/>
        <end position="954"/>
    </location>
</feature>
<dbReference type="FunFam" id="3.30.200.20:FF:000358">
    <property type="entry name" value="Tau tubulin kinase 2b"/>
    <property type="match status" value="1"/>
</dbReference>
<dbReference type="PROSITE" id="PS00107">
    <property type="entry name" value="PROTEIN_KINASE_ATP"/>
    <property type="match status" value="1"/>
</dbReference>
<dbReference type="GO" id="GO:0004674">
    <property type="term" value="F:protein serine/threonine kinase activity"/>
    <property type="evidence" value="ECO:0007669"/>
    <property type="project" value="UniProtKB-KW"/>
</dbReference>
<dbReference type="Proteomes" id="UP001374579">
    <property type="component" value="Unassembled WGS sequence"/>
</dbReference>
<feature type="compositionally biased region" description="Basic and acidic residues" evidence="8">
    <location>
        <begin position="576"/>
        <end position="587"/>
    </location>
</feature>
<sequence>MTTEDLLQPNALVKDRWKVLKKIGGGGFGEIYEAMDLVTRESVALKLESAKQAKQVLKMEVAVLKKLQGRDHVCRFIGCGRNERYNYVVMSLQGKNLAELRRSQPRGCFSLNTTLRLGSQIMKAVESIHAVGFLHRDIKPSNFSMGKGGNGRKVYMLDFGLARQYTTATGEVRPPRTAAGFRGTVRYASVNAHKNKEMGRHDDLWSLFYMLVEFMAGQLPWRKIKDKEQVGAMKEKYDHLALLKNMPVEFRSFLEHLQTLDYMTGPDYPFLHNLFEQCMRRKNIREGDLYDWEKSYADNSITTTTTSQPVAIKQSGGLGPQNMGPNEPGHGATEVMDENLSQEDGEEPLKKAANDQLIIPVDPTGREVDNRLLEEQGLMVLTTKDIVLEKNQLGKYEAEQKGKDTPDVDRPHALMDNGAVNDADIRGTLVSDMPPAGAGLSAANLNLKQGDALGGGAGSKGLMNVPDPSTPGMYKSVLTVGALGQLKEAEGRSAVRGEGDAGGVILNGHPSHTHLVSSIPRVSHAVSGASQPHAAADHPAPHIADGTPGEGAVSGNTPAAHKLHSGISFQQATQSKDADGEMERDEGGVDGYQVSRAAVTFAMFQTEDKTHTIGDDEEGVDENATRAAPFTMASQWQGISALNSSGEDSDNALEDVPLREGGVPRVSKSRSRQLAMNTLADEDDNFDSLARNSLVLLDDKDNPDPLRGSQIFEDDDTHLVLTNRDETGGGEGKLGPPLLQSKADFPVSGRGLKPLAGDYNPKLNSSSPRKMPEKLAKDIGNRIGSPLKQGPGSPSKLLFKMRENEEKAGLRPVSKLVATGKPPVPQPVKKDRTLDPQKSGVSGGSTPLTNSAAVKSNDVQAPATKDSNIASVGSSSSSGGKDKDAVDSNNLASHSMFKPSLKDKQLESGGSSLSTRELKSILKERKSETNAEEPTRGRSTSRSSNSVQNDSPSPRKLADKNKDGVPRRASVPSESRIPVSTSRAGATNNSPASETKQSSPVRKIPVRAAPAKSSSRKRSVSASRVEHSKKELADIPECVTPLHMEDDSPIPRPPPGTPKASMMNARRRRYKVASCTSPREPTTP</sequence>
<feature type="region of interest" description="Disordered" evidence="8">
    <location>
        <begin position="531"/>
        <end position="588"/>
    </location>
</feature>
<dbReference type="CDD" id="cd14017">
    <property type="entry name" value="STKc_TTBK"/>
    <property type="match status" value="1"/>
</dbReference>
<dbReference type="FunFam" id="1.10.510.10:FF:000481">
    <property type="entry name" value="Asator, isoform D"/>
    <property type="match status" value="1"/>
</dbReference>
<evidence type="ECO:0000256" key="6">
    <source>
        <dbReference type="ARBA" id="ARBA00061588"/>
    </source>
</evidence>
<dbReference type="SUPFAM" id="SSF56112">
    <property type="entry name" value="Protein kinase-like (PK-like)"/>
    <property type="match status" value="1"/>
</dbReference>
<feature type="compositionally biased region" description="Basic and acidic residues" evidence="8">
    <location>
        <begin position="956"/>
        <end position="966"/>
    </location>
</feature>
<keyword evidence="1" id="KW-0723">Serine/threonine-protein kinase</keyword>
<feature type="compositionally biased region" description="Basic and acidic residues" evidence="8">
    <location>
        <begin position="800"/>
        <end position="809"/>
    </location>
</feature>
<evidence type="ECO:0000313" key="10">
    <source>
        <dbReference type="EMBL" id="KAK7104552.1"/>
    </source>
</evidence>
<dbReference type="PROSITE" id="PS50011">
    <property type="entry name" value="PROTEIN_KINASE_DOM"/>
    <property type="match status" value="1"/>
</dbReference>
<keyword evidence="4" id="KW-0418">Kinase</keyword>
<feature type="compositionally biased region" description="Low complexity" evidence="8">
    <location>
        <begin position="870"/>
        <end position="879"/>
    </location>
</feature>
<protein>
    <recommendedName>
        <fullName evidence="9">Protein kinase domain-containing protein</fullName>
    </recommendedName>
</protein>
<dbReference type="InterPro" id="IPR000719">
    <property type="entry name" value="Prot_kinase_dom"/>
</dbReference>
<keyword evidence="3 7" id="KW-0547">Nucleotide-binding</keyword>
<dbReference type="InterPro" id="IPR047916">
    <property type="entry name" value="TTBK_Asator-like_STKc"/>
</dbReference>
<dbReference type="EMBL" id="JBAMIC010000008">
    <property type="protein sequence ID" value="KAK7104552.1"/>
    <property type="molecule type" value="Genomic_DNA"/>
</dbReference>
<evidence type="ECO:0000256" key="8">
    <source>
        <dbReference type="SAM" id="MobiDB-lite"/>
    </source>
</evidence>
<proteinExistence type="inferred from homology"/>
<name>A0AAN9GDQ4_9CAEN</name>
<comment type="caution">
    <text evidence="10">The sequence shown here is derived from an EMBL/GenBank/DDBJ whole genome shotgun (WGS) entry which is preliminary data.</text>
</comment>
<evidence type="ECO:0000259" key="9">
    <source>
        <dbReference type="PROSITE" id="PS50011"/>
    </source>
</evidence>
<accession>A0AAN9GDQ4</accession>
<evidence type="ECO:0000256" key="4">
    <source>
        <dbReference type="ARBA" id="ARBA00022777"/>
    </source>
</evidence>
<evidence type="ECO:0000256" key="7">
    <source>
        <dbReference type="PROSITE-ProRule" id="PRU10141"/>
    </source>
</evidence>
<feature type="compositionally biased region" description="Polar residues" evidence="8">
    <location>
        <begin position="844"/>
        <end position="869"/>
    </location>
</feature>
<dbReference type="Gene3D" id="1.10.510.10">
    <property type="entry name" value="Transferase(Phosphotransferase) domain 1"/>
    <property type="match status" value="1"/>
</dbReference>
<dbReference type="Pfam" id="PF00069">
    <property type="entry name" value="Pkinase"/>
    <property type="match status" value="1"/>
</dbReference>
<keyword evidence="2" id="KW-0808">Transferase</keyword>
<dbReference type="GO" id="GO:0005524">
    <property type="term" value="F:ATP binding"/>
    <property type="evidence" value="ECO:0007669"/>
    <property type="project" value="UniProtKB-UniRule"/>
</dbReference>
<feature type="region of interest" description="Disordered" evidence="8">
    <location>
        <begin position="726"/>
        <end position="1084"/>
    </location>
</feature>
<keyword evidence="5 7" id="KW-0067">ATP-binding</keyword>
<reference evidence="10 11" key="1">
    <citation type="submission" date="2024-02" db="EMBL/GenBank/DDBJ databases">
        <title>Chromosome-scale genome assembly of the rough periwinkle Littorina saxatilis.</title>
        <authorList>
            <person name="De Jode A."/>
            <person name="Faria R."/>
            <person name="Formenti G."/>
            <person name="Sims Y."/>
            <person name="Smith T.P."/>
            <person name="Tracey A."/>
            <person name="Wood J.M.D."/>
            <person name="Zagrodzka Z.B."/>
            <person name="Johannesson K."/>
            <person name="Butlin R.K."/>
            <person name="Leder E.H."/>
        </authorList>
    </citation>
    <scope>NUCLEOTIDE SEQUENCE [LARGE SCALE GENOMIC DNA]</scope>
    <source>
        <strain evidence="10">Snail1</strain>
        <tissue evidence="10">Muscle</tissue>
    </source>
</reference>
<dbReference type="InterPro" id="IPR050235">
    <property type="entry name" value="CK1_Ser-Thr_kinase"/>
</dbReference>
<feature type="binding site" evidence="7">
    <location>
        <position position="46"/>
    </location>
    <ligand>
        <name>ATP</name>
        <dbReference type="ChEBI" id="CHEBI:30616"/>
    </ligand>
</feature>
<keyword evidence="11" id="KW-1185">Reference proteome</keyword>
<evidence type="ECO:0000256" key="3">
    <source>
        <dbReference type="ARBA" id="ARBA00022741"/>
    </source>
</evidence>
<evidence type="ECO:0000256" key="2">
    <source>
        <dbReference type="ARBA" id="ARBA00022679"/>
    </source>
</evidence>
<dbReference type="InterPro" id="IPR011009">
    <property type="entry name" value="Kinase-like_dom_sf"/>
</dbReference>
<evidence type="ECO:0000256" key="1">
    <source>
        <dbReference type="ARBA" id="ARBA00022527"/>
    </source>
</evidence>
<feature type="region of interest" description="Disordered" evidence="8">
    <location>
        <begin position="303"/>
        <end position="334"/>
    </location>
</feature>
<feature type="compositionally biased region" description="Polar residues" evidence="8">
    <location>
        <begin position="978"/>
        <end position="1000"/>
    </location>
</feature>
<dbReference type="InterPro" id="IPR017441">
    <property type="entry name" value="Protein_kinase_ATP_BS"/>
</dbReference>
<dbReference type="SMART" id="SM00220">
    <property type="entry name" value="S_TKc"/>
    <property type="match status" value="1"/>
</dbReference>
<dbReference type="GO" id="GO:0015630">
    <property type="term" value="C:microtubule cytoskeleton"/>
    <property type="evidence" value="ECO:0007669"/>
    <property type="project" value="UniProtKB-ARBA"/>
</dbReference>
<evidence type="ECO:0000256" key="5">
    <source>
        <dbReference type="ARBA" id="ARBA00022840"/>
    </source>
</evidence>
<dbReference type="AlphaFoldDB" id="A0AAN9GDQ4"/>
<gene>
    <name evidence="10" type="ORF">V1264_019249</name>
</gene>
<evidence type="ECO:0000313" key="11">
    <source>
        <dbReference type="Proteomes" id="UP001374579"/>
    </source>
</evidence>
<dbReference type="PANTHER" id="PTHR11909">
    <property type="entry name" value="CASEIN KINASE-RELATED"/>
    <property type="match status" value="1"/>
</dbReference>
<feature type="compositionally biased region" description="Basic and acidic residues" evidence="8">
    <location>
        <begin position="916"/>
        <end position="936"/>
    </location>
</feature>
<organism evidence="10 11">
    <name type="scientific">Littorina saxatilis</name>
    <dbReference type="NCBI Taxonomy" id="31220"/>
    <lineage>
        <taxon>Eukaryota</taxon>
        <taxon>Metazoa</taxon>
        <taxon>Spiralia</taxon>
        <taxon>Lophotrochozoa</taxon>
        <taxon>Mollusca</taxon>
        <taxon>Gastropoda</taxon>
        <taxon>Caenogastropoda</taxon>
        <taxon>Littorinimorpha</taxon>
        <taxon>Littorinoidea</taxon>
        <taxon>Littorinidae</taxon>
        <taxon>Littorina</taxon>
    </lineage>
</organism>